<accession>A0ABR4TJH6</accession>
<protein>
    <submittedName>
        <fullName evidence="1">Uncharacterized protein</fullName>
    </submittedName>
</protein>
<comment type="caution">
    <text evidence="1">The sequence shown here is derived from an EMBL/GenBank/DDBJ whole genome shotgun (WGS) entry which is preliminary data.</text>
</comment>
<gene>
    <name evidence="1" type="ORF">SMB34_07445</name>
</gene>
<organism evidence="1 2">
    <name type="scientific">Thalassospira permensis NBRC 106175</name>
    <dbReference type="NCBI Taxonomy" id="1353532"/>
    <lineage>
        <taxon>Bacteria</taxon>
        <taxon>Pseudomonadati</taxon>
        <taxon>Pseudomonadota</taxon>
        <taxon>Alphaproteobacteria</taxon>
        <taxon>Rhodospirillales</taxon>
        <taxon>Thalassospiraceae</taxon>
        <taxon>Thalassospira</taxon>
    </lineage>
</organism>
<name>A0ABR4TJH6_9PROT</name>
<keyword evidence="2" id="KW-1185">Reference proteome</keyword>
<evidence type="ECO:0000313" key="1">
    <source>
        <dbReference type="EMBL" id="KEO52466.1"/>
    </source>
</evidence>
<reference evidence="1 2" key="1">
    <citation type="submission" date="2013-07" db="EMBL/GenBank/DDBJ databases">
        <title>Thalassospira permensis NBRC 106175 Genome Sequencing.</title>
        <authorList>
            <person name="Lai Q."/>
            <person name="Shao Z."/>
        </authorList>
    </citation>
    <scope>NUCLEOTIDE SEQUENCE [LARGE SCALE GENOMIC DNA]</scope>
    <source>
        <strain evidence="1 2">NBRC 106175</strain>
    </source>
</reference>
<sequence>MTPPPAPKTPACIAGVDNLFNHMAISVQLSDMQGICSFSAAPSSC</sequence>
<dbReference type="EMBL" id="AUNC01000045">
    <property type="protein sequence ID" value="KEO52466.1"/>
    <property type="molecule type" value="Genomic_DNA"/>
</dbReference>
<proteinExistence type="predicted"/>
<evidence type="ECO:0000313" key="2">
    <source>
        <dbReference type="Proteomes" id="UP000027463"/>
    </source>
</evidence>
<dbReference type="Proteomes" id="UP000027463">
    <property type="component" value="Unassembled WGS sequence"/>
</dbReference>